<feature type="transmembrane region" description="Helical" evidence="1">
    <location>
        <begin position="12"/>
        <end position="34"/>
    </location>
</feature>
<dbReference type="AlphaFoldDB" id="A0A8K0RIF9"/>
<dbReference type="EMBL" id="JAGMVJ010000001">
    <property type="protein sequence ID" value="KAH7095600.1"/>
    <property type="molecule type" value="Genomic_DNA"/>
</dbReference>
<evidence type="ECO:0000313" key="3">
    <source>
        <dbReference type="Proteomes" id="UP000813461"/>
    </source>
</evidence>
<protein>
    <submittedName>
        <fullName evidence="2">Uncharacterized protein</fullName>
    </submittedName>
</protein>
<evidence type="ECO:0000313" key="2">
    <source>
        <dbReference type="EMBL" id="KAH7095600.1"/>
    </source>
</evidence>
<keyword evidence="1" id="KW-0472">Membrane</keyword>
<sequence>MPRYKEDVLWSMFGAGMFMNFASVIIHQYAKLVAQRVADENRKKQEQNGETQEETLAVFTTVNSKGVAVDNETGLPIVEGHDYNGLTNWLCRCLLSHKDFLLVTQK</sequence>
<proteinExistence type="predicted"/>
<keyword evidence="1" id="KW-0812">Transmembrane</keyword>
<keyword evidence="1" id="KW-1133">Transmembrane helix</keyword>
<name>A0A8K0RIF9_9PLEO</name>
<comment type="caution">
    <text evidence="2">The sequence shown here is derived from an EMBL/GenBank/DDBJ whole genome shotgun (WGS) entry which is preliminary data.</text>
</comment>
<reference evidence="2" key="1">
    <citation type="journal article" date="2021" name="Nat. Commun.">
        <title>Genetic determinants of endophytism in the Arabidopsis root mycobiome.</title>
        <authorList>
            <person name="Mesny F."/>
            <person name="Miyauchi S."/>
            <person name="Thiergart T."/>
            <person name="Pickel B."/>
            <person name="Atanasova L."/>
            <person name="Karlsson M."/>
            <person name="Huettel B."/>
            <person name="Barry K.W."/>
            <person name="Haridas S."/>
            <person name="Chen C."/>
            <person name="Bauer D."/>
            <person name="Andreopoulos W."/>
            <person name="Pangilinan J."/>
            <person name="LaButti K."/>
            <person name="Riley R."/>
            <person name="Lipzen A."/>
            <person name="Clum A."/>
            <person name="Drula E."/>
            <person name="Henrissat B."/>
            <person name="Kohler A."/>
            <person name="Grigoriev I.V."/>
            <person name="Martin F.M."/>
            <person name="Hacquard S."/>
        </authorList>
    </citation>
    <scope>NUCLEOTIDE SEQUENCE</scope>
    <source>
        <strain evidence="2">MPI-SDFR-AT-0120</strain>
    </source>
</reference>
<accession>A0A8K0RIF9</accession>
<dbReference type="OrthoDB" id="3741657at2759"/>
<dbReference type="Proteomes" id="UP000813461">
    <property type="component" value="Unassembled WGS sequence"/>
</dbReference>
<keyword evidence="3" id="KW-1185">Reference proteome</keyword>
<organism evidence="2 3">
    <name type="scientific">Paraphoma chrysanthemicola</name>
    <dbReference type="NCBI Taxonomy" id="798071"/>
    <lineage>
        <taxon>Eukaryota</taxon>
        <taxon>Fungi</taxon>
        <taxon>Dikarya</taxon>
        <taxon>Ascomycota</taxon>
        <taxon>Pezizomycotina</taxon>
        <taxon>Dothideomycetes</taxon>
        <taxon>Pleosporomycetidae</taxon>
        <taxon>Pleosporales</taxon>
        <taxon>Pleosporineae</taxon>
        <taxon>Phaeosphaeriaceae</taxon>
        <taxon>Paraphoma</taxon>
    </lineage>
</organism>
<gene>
    <name evidence="2" type="ORF">FB567DRAFT_586910</name>
</gene>
<evidence type="ECO:0000256" key="1">
    <source>
        <dbReference type="SAM" id="Phobius"/>
    </source>
</evidence>